<dbReference type="AlphaFoldDB" id="A0A917WUZ9"/>
<name>A0A917WUZ9_9ACTN</name>
<reference evidence="1" key="2">
    <citation type="submission" date="2020-09" db="EMBL/GenBank/DDBJ databases">
        <authorList>
            <person name="Sun Q."/>
            <person name="Ohkuma M."/>
        </authorList>
    </citation>
    <scope>NUCLEOTIDE SEQUENCE</scope>
    <source>
        <strain evidence="1">JCM 19831</strain>
    </source>
</reference>
<reference evidence="1" key="1">
    <citation type="journal article" date="2014" name="Int. J. Syst. Evol. Microbiol.">
        <title>Complete genome sequence of Corynebacterium casei LMG S-19264T (=DSM 44701T), isolated from a smear-ripened cheese.</title>
        <authorList>
            <consortium name="US DOE Joint Genome Institute (JGI-PGF)"/>
            <person name="Walter F."/>
            <person name="Albersmeier A."/>
            <person name="Kalinowski J."/>
            <person name="Ruckert C."/>
        </authorList>
    </citation>
    <scope>NUCLEOTIDE SEQUENCE</scope>
    <source>
        <strain evidence="1">JCM 19831</strain>
    </source>
</reference>
<evidence type="ECO:0000313" key="1">
    <source>
        <dbReference type="EMBL" id="GGM34830.1"/>
    </source>
</evidence>
<gene>
    <name evidence="1" type="ORF">GCM10007977_040420</name>
</gene>
<evidence type="ECO:0000313" key="2">
    <source>
        <dbReference type="Proteomes" id="UP000642070"/>
    </source>
</evidence>
<organism evidence="1 2">
    <name type="scientific">Dactylosporangium sucinum</name>
    <dbReference type="NCBI Taxonomy" id="1424081"/>
    <lineage>
        <taxon>Bacteria</taxon>
        <taxon>Bacillati</taxon>
        <taxon>Actinomycetota</taxon>
        <taxon>Actinomycetes</taxon>
        <taxon>Micromonosporales</taxon>
        <taxon>Micromonosporaceae</taxon>
        <taxon>Dactylosporangium</taxon>
    </lineage>
</organism>
<proteinExistence type="predicted"/>
<comment type="caution">
    <text evidence="1">The sequence shown here is derived from an EMBL/GenBank/DDBJ whole genome shotgun (WGS) entry which is preliminary data.</text>
</comment>
<protein>
    <submittedName>
        <fullName evidence="1">Uncharacterized protein</fullName>
    </submittedName>
</protein>
<sequence length="631" mass="66065">MRCTHPERFPRIDLNVHKGRQGDGFHFAHPTMRHVFSLRRFTASAVAVACAVSGFAVATASPATASVGGSIPAVASAYIDAATPAAAHVNEPGGLPVGLWRDDAGHFHLSRAFYTFDLSAYAGATVSRAALTVEDLSVADCSKPSSVAAFRAAAFTAPTWLQPPAQEALLDSTPEYVQPACPGYESWDITAEIAAALAAGRSSLTVELRLTGLRELDRRYARRYSSAGAIHLTYNKAPAVPSEFRVDGDLCGQDPLPVTTATPSISVAPHDPEGDLTAATFAVWPESDPLRRAEFPATANGIGYSIASVPPGTLVDDGVYLLSARSVDGDGAASAWAGPCRLYFDDHPPAAAPTVSSDVYPPGLSGMGSGLPRVLGRFTFSANGDTDVVGFRWGIGAAGTYQAADRPGGTATIEWTPQLTGDYHLVVLGVDRAGNTSPQADYAFRVASDQPVVEDHDPDAAFGQPRTITFHPVASGVVEYVYTFKDNTVHIVPAEADGTATVVLVPNMAGGGELTVYSRSADGYRSTTSYSTILPRSWPTITSEQYPTGGVVGAPAGTPGVFVVTSYLPNVVSYSYRFDNGKKTTAATDADGNLVIEFTPTTPGPHTLAIGFGFLADGTMIDGTAYTFVVG</sequence>
<dbReference type="Proteomes" id="UP000642070">
    <property type="component" value="Unassembled WGS sequence"/>
</dbReference>
<dbReference type="PROSITE" id="PS50194">
    <property type="entry name" value="FILAMIN_REPEAT"/>
    <property type="match status" value="1"/>
</dbReference>
<dbReference type="InterPro" id="IPR017868">
    <property type="entry name" value="Filamin/ABP280_repeat-like"/>
</dbReference>
<keyword evidence="2" id="KW-1185">Reference proteome</keyword>
<accession>A0A917WUZ9</accession>
<dbReference type="EMBL" id="BMPI01000018">
    <property type="protein sequence ID" value="GGM34830.1"/>
    <property type="molecule type" value="Genomic_DNA"/>
</dbReference>